<evidence type="ECO:0000259" key="2">
    <source>
        <dbReference type="PROSITE" id="PS50966"/>
    </source>
</evidence>
<evidence type="ECO:0000256" key="1">
    <source>
        <dbReference type="PROSITE-ProRule" id="PRU00325"/>
    </source>
</evidence>
<dbReference type="Proteomes" id="UP000326725">
    <property type="component" value="Unassembled WGS sequence"/>
</dbReference>
<keyword evidence="1" id="KW-0862">Zinc</keyword>
<sequence>MMQQDEMELLSDRQLAMLAGEAAFGRGLEYYREGMVVGWNRKGATITADVEGSERYRVVLKLSKRGLEGGCDCPASEGIDFCKHCVATALAYRADQAEQTRLTEGDASDRIRAYLQQMDKASLVEALETLIDSDPVLRQQWSLRADAVLGVLDHKALKKRITAAFPVNRDLFRYGQVSAYFARAEAVVEQLAEQAPQLPAEQCLKLVDYALSRLGRALETIDDSGGFRFHCEATLQTLHVQTVTRLDWSPDRLAAYLYEKAFGNEDLYPEIPGAYAQALGEAGMAAYHARLQQAWDALPALPAGAGWSEQYPYIRLRRPLFERAEAAGDLPAMLALFEKTASKERDCLDAAELCIEHGAWDELETWLARAKRAMSDQHPLQQVERQRLEVRLLLHRGDAEAAAALQWDIYQQTQHLEDYRRLVAMADEHGLAVDYRQRARDWLVARLDKASSPFAFAPRAENSLLEIELFEGRLAEAQALCAERAVAPELLHHLAKALKEPDESQPLYLRLVRHEVQQTNNPAYRNGIALLQELKGSLVTPAQQAAFEQVLTQLRTEFKQKRNFIKWLNEAFPT</sequence>
<gene>
    <name evidence="3" type="ORF">HALO32_02311</name>
</gene>
<proteinExistence type="predicted"/>
<evidence type="ECO:0000313" key="3">
    <source>
        <dbReference type="EMBL" id="VVZ96215.1"/>
    </source>
</evidence>
<dbReference type="AlphaFoldDB" id="A0A5K1I459"/>
<protein>
    <recommendedName>
        <fullName evidence="2">SWIM-type domain-containing protein</fullName>
    </recommendedName>
</protein>
<keyword evidence="1" id="KW-0479">Metal-binding</keyword>
<name>A0A5K1I459_9GAMM</name>
<keyword evidence="1" id="KW-0863">Zinc-finger</keyword>
<reference evidence="3 4" key="1">
    <citation type="submission" date="2019-09" db="EMBL/GenBank/DDBJ databases">
        <authorList>
            <person name="Criscuolo A."/>
        </authorList>
    </citation>
    <scope>NUCLEOTIDE SEQUENCE [LARGE SCALE GENOMIC DNA]</scope>
    <source>
        <strain evidence="4">3(2)</strain>
    </source>
</reference>
<dbReference type="GO" id="GO:0008270">
    <property type="term" value="F:zinc ion binding"/>
    <property type="evidence" value="ECO:0007669"/>
    <property type="project" value="UniProtKB-KW"/>
</dbReference>
<dbReference type="EMBL" id="CABVOU010000038">
    <property type="protein sequence ID" value="VVZ96215.1"/>
    <property type="molecule type" value="Genomic_DNA"/>
</dbReference>
<dbReference type="PROSITE" id="PS50966">
    <property type="entry name" value="ZF_SWIM"/>
    <property type="match status" value="1"/>
</dbReference>
<organism evidence="3 4">
    <name type="scientific">Halomonas lysinitropha</name>
    <dbReference type="NCBI Taxonomy" id="2607506"/>
    <lineage>
        <taxon>Bacteria</taxon>
        <taxon>Pseudomonadati</taxon>
        <taxon>Pseudomonadota</taxon>
        <taxon>Gammaproteobacteria</taxon>
        <taxon>Oceanospirillales</taxon>
        <taxon>Halomonadaceae</taxon>
        <taxon>Halomonas</taxon>
    </lineage>
</organism>
<feature type="domain" description="SWIM-type" evidence="2">
    <location>
        <begin position="56"/>
        <end position="93"/>
    </location>
</feature>
<accession>A0A5K1I459</accession>
<dbReference type="RefSeq" id="WP_151444031.1">
    <property type="nucleotide sequence ID" value="NZ_CABVOU010000038.1"/>
</dbReference>
<dbReference type="InterPro" id="IPR007527">
    <property type="entry name" value="Znf_SWIM"/>
</dbReference>
<evidence type="ECO:0000313" key="4">
    <source>
        <dbReference type="Proteomes" id="UP000326725"/>
    </source>
</evidence>
<keyword evidence="4" id="KW-1185">Reference proteome</keyword>